<evidence type="ECO:0000313" key="9">
    <source>
        <dbReference type="Proteomes" id="UP000215383"/>
    </source>
</evidence>
<dbReference type="PROSITE" id="PS00092">
    <property type="entry name" value="N6_MTASE"/>
    <property type="match status" value="1"/>
</dbReference>
<dbReference type="GO" id="GO:0032259">
    <property type="term" value="P:methylation"/>
    <property type="evidence" value="ECO:0007669"/>
    <property type="project" value="UniProtKB-KW"/>
</dbReference>
<proteinExistence type="inferred from homology"/>
<protein>
    <submittedName>
        <fullName evidence="8">Putative methyltransferase</fullName>
    </submittedName>
</protein>
<dbReference type="Proteomes" id="UP000215383">
    <property type="component" value="Chromosome 1"/>
</dbReference>
<dbReference type="RefSeq" id="WP_027889005.1">
    <property type="nucleotide sequence ID" value="NZ_LT906446.1"/>
</dbReference>
<name>A0A239U3Q4_9FIRM</name>
<dbReference type="eggNOG" id="COG2189">
    <property type="taxonomic scope" value="Bacteria"/>
</dbReference>
<dbReference type="InterPro" id="IPR041405">
    <property type="entry name" value="T3RM_EcoP15I_C"/>
</dbReference>
<dbReference type="Pfam" id="PF18273">
    <property type="entry name" value="T3RM_EcoP15I_C"/>
    <property type="match status" value="1"/>
</dbReference>
<keyword evidence="5" id="KW-0680">Restriction system</keyword>
<feature type="domain" description="DNA methylase N-4/N-6" evidence="6">
    <location>
        <begin position="117"/>
        <end position="443"/>
    </location>
</feature>
<reference evidence="8 9" key="1">
    <citation type="submission" date="2017-06" db="EMBL/GenBank/DDBJ databases">
        <authorList>
            <consortium name="Pathogen Informatics"/>
        </authorList>
    </citation>
    <scope>NUCLEOTIDE SEQUENCE [LARGE SCALE GENOMIC DNA]</scope>
    <source>
        <strain evidence="8 9">NCTC10570</strain>
    </source>
</reference>
<organism evidence="8 9">
    <name type="scientific">Megamonas hypermegale</name>
    <dbReference type="NCBI Taxonomy" id="158847"/>
    <lineage>
        <taxon>Bacteria</taxon>
        <taxon>Bacillati</taxon>
        <taxon>Bacillota</taxon>
        <taxon>Negativicutes</taxon>
        <taxon>Selenomonadales</taxon>
        <taxon>Selenomonadaceae</taxon>
        <taxon>Megamonas</taxon>
    </lineage>
</organism>
<dbReference type="GO" id="GO:0009307">
    <property type="term" value="P:DNA restriction-modification system"/>
    <property type="evidence" value="ECO:0007669"/>
    <property type="project" value="UniProtKB-KW"/>
</dbReference>
<dbReference type="SMR" id="A0A239U3Q4"/>
<evidence type="ECO:0000313" key="8">
    <source>
        <dbReference type="EMBL" id="SNV03714.1"/>
    </source>
</evidence>
<dbReference type="Pfam" id="PF01555">
    <property type="entry name" value="N6_N4_Mtase"/>
    <property type="match status" value="1"/>
</dbReference>
<dbReference type="EMBL" id="LT906446">
    <property type="protein sequence ID" value="SNV03714.1"/>
    <property type="molecule type" value="Genomic_DNA"/>
</dbReference>
<dbReference type="GO" id="GO:0008170">
    <property type="term" value="F:N-methyltransferase activity"/>
    <property type="evidence" value="ECO:0007669"/>
    <property type="project" value="InterPro"/>
</dbReference>
<dbReference type="InterPro" id="IPR002295">
    <property type="entry name" value="N4/N6-MTase_EcoPI_Mod-like"/>
</dbReference>
<dbReference type="AlphaFoldDB" id="A0A239U3Q4"/>
<dbReference type="SUPFAM" id="SSF53335">
    <property type="entry name" value="S-adenosyl-L-methionine-dependent methyltransferases"/>
    <property type="match status" value="1"/>
</dbReference>
<dbReference type="Gene3D" id="3.40.50.150">
    <property type="entry name" value="Vaccinia Virus protein VP39"/>
    <property type="match status" value="1"/>
</dbReference>
<dbReference type="InterPro" id="IPR002941">
    <property type="entry name" value="DNA_methylase_N4/N6"/>
</dbReference>
<accession>A0A239U3Q4</accession>
<evidence type="ECO:0000256" key="2">
    <source>
        <dbReference type="ARBA" id="ARBA00022603"/>
    </source>
</evidence>
<dbReference type="REBASE" id="216005">
    <property type="entry name" value="M.Mhy10570ORF1846P"/>
</dbReference>
<dbReference type="GeneID" id="78507834"/>
<feature type="domain" description="Type III R-M EcoP15I C-terminal" evidence="7">
    <location>
        <begin position="519"/>
        <end position="609"/>
    </location>
</feature>
<sequence length="623" mass="71709">MIRDIVDKNEKVNAGTYEMKKLKEVIPQCFNEDNTFDMEKFQSLLKGKINIRNEGYGLHFLGKSYARMLASLDTETVITPNEEHNAKSENKDSENIYITGDNLDALKHLLKSYIRKIKCIYIDPPYNTGTDGFVYKDSFDFKAEELAERLSIDEDEAQRVLDLTKRGSASHSAWLTFMYPRLLLARDLLTDDGVIFISIDDNEQANLRLLCDEIFGEENFVADFIWNNKYTVSNDTDVSYQHEHITCFAKNRSNFNLNLLDRTEKQNKMYRNKDNDPKGAWKPTPLHARSGNENNLYEITFPNGVVWKAPTGRYPRYSKERLLELYNSGELYFNENGGIDKKTYLSEVRNGVTCGTFWSYEVVGHSHGNNEELANLMGKGIFNDPKGVPLLSRVVRLSTGKNDIILDFFSGSATTAHAVMDLNAKDNGNRKFIMVQLAEEIAENKPAYKAGYRTIDEIGRERIVRAAKKIREENPDTAADLGFKHYVLNDVSDNVFDTLEEFKPDENLISDNHILNMFGAKTVLTTWLVYDGYGFSPEVEIVKFGEYTAYHCQKHLYFIYDNFDDEAIQALIEKYDGDGMFNPENLIVFGYSFTWTQMQMIKDNLHRLKVTDRNIAVNIDIRY</sequence>
<keyword evidence="3 8" id="KW-0808">Transferase</keyword>
<evidence type="ECO:0000256" key="3">
    <source>
        <dbReference type="ARBA" id="ARBA00022679"/>
    </source>
</evidence>
<keyword evidence="4" id="KW-0949">S-adenosyl-L-methionine</keyword>
<keyword evidence="9" id="KW-1185">Reference proteome</keyword>
<evidence type="ECO:0000259" key="6">
    <source>
        <dbReference type="Pfam" id="PF01555"/>
    </source>
</evidence>
<comment type="similarity">
    <text evidence="1">Belongs to the N(4)/N(6)-methyltransferase family.</text>
</comment>
<evidence type="ECO:0000256" key="5">
    <source>
        <dbReference type="ARBA" id="ARBA00022747"/>
    </source>
</evidence>
<evidence type="ECO:0000256" key="4">
    <source>
        <dbReference type="ARBA" id="ARBA00022691"/>
    </source>
</evidence>
<dbReference type="PIRSF" id="PIRSF015855">
    <property type="entry name" value="TypeIII_Mtase_mKpnI"/>
    <property type="match status" value="1"/>
</dbReference>
<evidence type="ECO:0000256" key="1">
    <source>
        <dbReference type="ARBA" id="ARBA00006594"/>
    </source>
</evidence>
<dbReference type="InterPro" id="IPR002052">
    <property type="entry name" value="DNA_methylase_N6_adenine_CS"/>
</dbReference>
<evidence type="ECO:0000259" key="7">
    <source>
        <dbReference type="Pfam" id="PF18273"/>
    </source>
</evidence>
<dbReference type="GO" id="GO:0003677">
    <property type="term" value="F:DNA binding"/>
    <property type="evidence" value="ECO:0007669"/>
    <property type="project" value="InterPro"/>
</dbReference>
<dbReference type="PRINTS" id="PR00506">
    <property type="entry name" value="D21N6MTFRASE"/>
</dbReference>
<keyword evidence="2 8" id="KW-0489">Methyltransferase</keyword>
<dbReference type="InterPro" id="IPR029063">
    <property type="entry name" value="SAM-dependent_MTases_sf"/>
</dbReference>
<gene>
    <name evidence="8" type="ORF">SAMEA4364220_01846</name>
</gene>